<evidence type="ECO:0000313" key="2">
    <source>
        <dbReference type="EMBL" id="KAK7880498.1"/>
    </source>
</evidence>
<evidence type="ECO:0000256" key="1">
    <source>
        <dbReference type="SAM" id="MobiDB-lite"/>
    </source>
</evidence>
<name>A0AAW0MIL5_9GOBI</name>
<feature type="compositionally biased region" description="Polar residues" evidence="1">
    <location>
        <begin position="8"/>
        <end position="20"/>
    </location>
</feature>
<comment type="caution">
    <text evidence="2">The sequence shown here is derived from an EMBL/GenBank/DDBJ whole genome shotgun (WGS) entry which is preliminary data.</text>
</comment>
<dbReference type="EMBL" id="JBBPFD010000088">
    <property type="protein sequence ID" value="KAK7880498.1"/>
    <property type="molecule type" value="Genomic_DNA"/>
</dbReference>
<sequence length="84" mass="9394">MKKDVLNVTMTSTEELSPQPESADVPPEPLKRRKSMDAVLEFGHETEASTQSDCAEVPPDRLKRRSKEILEEFGHETDASVCAH</sequence>
<dbReference type="Proteomes" id="UP001460270">
    <property type="component" value="Unassembled WGS sequence"/>
</dbReference>
<reference evidence="3" key="1">
    <citation type="submission" date="2024-04" db="EMBL/GenBank/DDBJ databases">
        <title>Salinicola lusitanus LLJ914,a marine bacterium isolated from the Okinawa Trough.</title>
        <authorList>
            <person name="Li J."/>
        </authorList>
    </citation>
    <scope>NUCLEOTIDE SEQUENCE [LARGE SCALE GENOMIC DNA]</scope>
</reference>
<organism evidence="2 3">
    <name type="scientific">Mugilogobius chulae</name>
    <name type="common">yellowstripe goby</name>
    <dbReference type="NCBI Taxonomy" id="88201"/>
    <lineage>
        <taxon>Eukaryota</taxon>
        <taxon>Metazoa</taxon>
        <taxon>Chordata</taxon>
        <taxon>Craniata</taxon>
        <taxon>Vertebrata</taxon>
        <taxon>Euteleostomi</taxon>
        <taxon>Actinopterygii</taxon>
        <taxon>Neopterygii</taxon>
        <taxon>Teleostei</taxon>
        <taxon>Neoteleostei</taxon>
        <taxon>Acanthomorphata</taxon>
        <taxon>Gobiaria</taxon>
        <taxon>Gobiiformes</taxon>
        <taxon>Gobioidei</taxon>
        <taxon>Gobiidae</taxon>
        <taxon>Gobionellinae</taxon>
        <taxon>Mugilogobius</taxon>
    </lineage>
</organism>
<feature type="region of interest" description="Disordered" evidence="1">
    <location>
        <begin position="1"/>
        <end position="60"/>
    </location>
</feature>
<keyword evidence="3" id="KW-1185">Reference proteome</keyword>
<accession>A0AAW0MIL5</accession>
<protein>
    <submittedName>
        <fullName evidence="2">Uncharacterized protein</fullName>
    </submittedName>
</protein>
<proteinExistence type="predicted"/>
<dbReference type="AlphaFoldDB" id="A0AAW0MIL5"/>
<gene>
    <name evidence="2" type="ORF">WMY93_032862</name>
</gene>
<evidence type="ECO:0000313" key="3">
    <source>
        <dbReference type="Proteomes" id="UP001460270"/>
    </source>
</evidence>